<proteinExistence type="predicted"/>
<gene>
    <name evidence="1" type="ORF">EDWATA_01784</name>
</gene>
<comment type="caution">
    <text evidence="1">The sequence shown here is derived from an EMBL/GenBank/DDBJ whole genome shotgun (WGS) entry which is preliminary data.</text>
</comment>
<reference evidence="1 2" key="1">
    <citation type="submission" date="2010-02" db="EMBL/GenBank/DDBJ databases">
        <authorList>
            <person name="Weinstock G."/>
            <person name="Sodergren E."/>
            <person name="Clifton S."/>
            <person name="Fulton L."/>
            <person name="Fulton B."/>
            <person name="Courtney L."/>
            <person name="Fronick C."/>
            <person name="Harrison M."/>
            <person name="Strong C."/>
            <person name="Farmer C."/>
            <person name="Delahaunty K."/>
            <person name="Markovic C."/>
            <person name="Hall O."/>
            <person name="Minx P."/>
            <person name="Tomlinson C."/>
            <person name="Mitreva M."/>
            <person name="Nelson J."/>
            <person name="Hou S."/>
            <person name="Wollam A."/>
            <person name="Pepin K.H."/>
            <person name="Johnson M."/>
            <person name="Bhonagiri V."/>
            <person name="Zhang X."/>
            <person name="Suruliraj S."/>
            <person name="Warren W."/>
            <person name="Chinwalla A."/>
            <person name="Mardis E.R."/>
            <person name="Wilson R.K."/>
        </authorList>
    </citation>
    <scope>NUCLEOTIDE SEQUENCE [LARGE SCALE GENOMIC DNA]</scope>
    <source>
        <strain evidence="1 2">ATCC 23685</strain>
    </source>
</reference>
<evidence type="ECO:0000313" key="1">
    <source>
        <dbReference type="EMBL" id="EFE23196.1"/>
    </source>
</evidence>
<dbReference type="Proteomes" id="UP000003692">
    <property type="component" value="Unassembled WGS sequence"/>
</dbReference>
<organism evidence="1 2">
    <name type="scientific">Edwardsiella tarda ATCC 23685</name>
    <dbReference type="NCBI Taxonomy" id="500638"/>
    <lineage>
        <taxon>Bacteria</taxon>
        <taxon>Pseudomonadati</taxon>
        <taxon>Pseudomonadota</taxon>
        <taxon>Gammaproteobacteria</taxon>
        <taxon>Enterobacterales</taxon>
        <taxon>Hafniaceae</taxon>
        <taxon>Edwardsiella</taxon>
    </lineage>
</organism>
<dbReference type="EMBL" id="ADGK01000112">
    <property type="protein sequence ID" value="EFE23196.1"/>
    <property type="molecule type" value="Genomic_DNA"/>
</dbReference>
<evidence type="ECO:0000313" key="2">
    <source>
        <dbReference type="Proteomes" id="UP000003692"/>
    </source>
</evidence>
<dbReference type="HOGENOM" id="CLU_3308780_0_0_6"/>
<dbReference type="AlphaFoldDB" id="D4F4V7"/>
<name>D4F4V7_EDWTA</name>
<accession>D4F4V7</accession>
<sequence length="39" mass="4378">MYRKQTSSRVAENFLANECTTAAKKRFALAGLIVQSIPY</sequence>
<protein>
    <submittedName>
        <fullName evidence="1">Uncharacterized protein</fullName>
    </submittedName>
</protein>